<keyword evidence="2" id="KW-1185">Reference proteome</keyword>
<sequence>MFLAIHKKTYEWGLDPGQHREPISTPQCLLGGWFLNVYGMAVSAPLVREQIMACLTTAKARG</sequence>
<protein>
    <submittedName>
        <fullName evidence="1">Uncharacterized protein</fullName>
    </submittedName>
</protein>
<dbReference type="EMBL" id="CP103300">
    <property type="protein sequence ID" value="UYM16343.1"/>
    <property type="molecule type" value="Genomic_DNA"/>
</dbReference>
<dbReference type="RefSeq" id="WP_262598642.1">
    <property type="nucleotide sequence ID" value="NZ_CP103300.1"/>
</dbReference>
<proteinExistence type="predicted"/>
<evidence type="ECO:0000313" key="1">
    <source>
        <dbReference type="EMBL" id="UYM16343.1"/>
    </source>
</evidence>
<organism evidence="1 2">
    <name type="scientific">Endozoicomonas euniceicola</name>
    <dbReference type="NCBI Taxonomy" id="1234143"/>
    <lineage>
        <taxon>Bacteria</taxon>
        <taxon>Pseudomonadati</taxon>
        <taxon>Pseudomonadota</taxon>
        <taxon>Gammaproteobacteria</taxon>
        <taxon>Oceanospirillales</taxon>
        <taxon>Endozoicomonadaceae</taxon>
        <taxon>Endozoicomonas</taxon>
    </lineage>
</organism>
<reference evidence="1" key="1">
    <citation type="submission" date="2022-10" db="EMBL/GenBank/DDBJ databases">
        <title>Completed Genome Sequence of two octocoral isolated bacterium, Endozoicomonas euniceicola EF212T and Endozoicomonas gorgoniicola PS125T.</title>
        <authorList>
            <person name="Chiou Y.-J."/>
            <person name="Chen Y.-H."/>
        </authorList>
    </citation>
    <scope>NUCLEOTIDE SEQUENCE</scope>
    <source>
        <strain evidence="1">EF212</strain>
    </source>
</reference>
<accession>A0ABY6GU92</accession>
<dbReference type="Proteomes" id="UP001163255">
    <property type="component" value="Chromosome"/>
</dbReference>
<gene>
    <name evidence="1" type="ORF">NX720_26715</name>
</gene>
<name>A0ABY6GU92_9GAMM</name>
<evidence type="ECO:0000313" key="2">
    <source>
        <dbReference type="Proteomes" id="UP001163255"/>
    </source>
</evidence>